<comment type="function">
    <text evidence="10">The central subunit of the protein translocation channel SecYEG. Consists of two halves formed by TMs 1-5 and 6-10. These two domains form a lateral gate at the front which open onto the bilayer between TMs 2 and 7, and are clamped together by SecE at the back. The channel is closed by both a pore ring composed of hydrophobic SecY resides and a short helix (helix 2A) on the extracellular side of the membrane which forms a plug. The plug probably moves laterally to allow the channel to open. The ring and the pore may move independently.</text>
</comment>
<dbReference type="AlphaFoldDB" id="B2IK82"/>
<reference evidence="12 13" key="2">
    <citation type="journal article" date="2010" name="J. Bacteriol.">
        <title>Complete genome sequence of Beijerinckia indica subsp. indica.</title>
        <authorList>
            <person name="Tamas I."/>
            <person name="Dedysh S.N."/>
            <person name="Liesack W."/>
            <person name="Stott M.B."/>
            <person name="Alam M."/>
            <person name="Murrell J.C."/>
            <person name="Dunfield P.F."/>
        </authorList>
    </citation>
    <scope>NUCLEOTIDE SEQUENCE [LARGE SCALE GENOMIC DNA]</scope>
    <source>
        <strain evidence="13">ATCC 9039 / DSM 1715 / NCIMB 8712</strain>
    </source>
</reference>
<dbReference type="SUPFAM" id="SSF103491">
    <property type="entry name" value="Preprotein translocase SecY subunit"/>
    <property type="match status" value="1"/>
</dbReference>
<evidence type="ECO:0000256" key="6">
    <source>
        <dbReference type="ARBA" id="ARBA00022989"/>
    </source>
</evidence>
<gene>
    <name evidence="10" type="primary">secY</name>
    <name evidence="12" type="ordered locus">Bind_1374</name>
</gene>
<dbReference type="InterPro" id="IPR030659">
    <property type="entry name" value="SecY_CS"/>
</dbReference>
<dbReference type="HOGENOM" id="CLU_030313_0_2_5"/>
<feature type="transmembrane region" description="Helical" evidence="10">
    <location>
        <begin position="214"/>
        <end position="237"/>
    </location>
</feature>
<dbReference type="InterPro" id="IPR023201">
    <property type="entry name" value="SecY_dom_sf"/>
</dbReference>
<dbReference type="PRINTS" id="PR00303">
    <property type="entry name" value="SECYTRNLCASE"/>
</dbReference>
<feature type="transmembrane region" description="Helical" evidence="10">
    <location>
        <begin position="126"/>
        <end position="143"/>
    </location>
</feature>
<protein>
    <recommendedName>
        <fullName evidence="9 10">Protein translocase subunit SecY</fullName>
    </recommendedName>
</protein>
<dbReference type="GO" id="GO:0005886">
    <property type="term" value="C:plasma membrane"/>
    <property type="evidence" value="ECO:0007669"/>
    <property type="project" value="UniProtKB-SubCell"/>
</dbReference>
<evidence type="ECO:0000313" key="13">
    <source>
        <dbReference type="Proteomes" id="UP000001695"/>
    </source>
</evidence>
<dbReference type="EMBL" id="CP001016">
    <property type="protein sequence ID" value="ACB95014.1"/>
    <property type="molecule type" value="Genomic_DNA"/>
</dbReference>
<feature type="transmembrane region" description="Helical" evidence="10">
    <location>
        <begin position="86"/>
        <end position="106"/>
    </location>
</feature>
<evidence type="ECO:0000256" key="7">
    <source>
        <dbReference type="ARBA" id="ARBA00023010"/>
    </source>
</evidence>
<dbReference type="Gene3D" id="1.10.3370.10">
    <property type="entry name" value="SecY subunit domain"/>
    <property type="match status" value="1"/>
</dbReference>
<keyword evidence="4 10" id="KW-0812">Transmembrane</keyword>
<feature type="transmembrane region" description="Helical" evidence="10">
    <location>
        <begin position="317"/>
        <end position="338"/>
    </location>
</feature>
<keyword evidence="3 10" id="KW-0813">Transport</keyword>
<comment type="subunit">
    <text evidence="10">Component of the Sec protein translocase complex. Heterotrimer consisting of SecY, SecE and SecG subunits. The heterotrimers can form oligomers, although 1 heterotrimer is thought to be able to translocate proteins. Interacts with the ribosome. Interacts with SecDF, and other proteins may be involved. Interacts with SecA.</text>
</comment>
<comment type="caution">
    <text evidence="10">Lacks conserved residue(s) required for the propagation of feature annotation.</text>
</comment>
<dbReference type="FunFam" id="1.10.3370.10:FF:000001">
    <property type="entry name" value="Preprotein translocase subunit SecY"/>
    <property type="match status" value="1"/>
</dbReference>
<evidence type="ECO:0000256" key="3">
    <source>
        <dbReference type="ARBA" id="ARBA00022448"/>
    </source>
</evidence>
<evidence type="ECO:0000256" key="4">
    <source>
        <dbReference type="ARBA" id="ARBA00022692"/>
    </source>
</evidence>
<feature type="transmembrane region" description="Helical" evidence="10">
    <location>
        <begin position="27"/>
        <end position="45"/>
    </location>
</feature>
<sequence length="444" mass="48153">MVSAAEQLASNVNWGAFSKATELKQRIWFTLGALIIYRLGTYIPLPGIDPAAFEANFTGNRQGVLELFNMFAGGAVQRMAIFALNIMPYISASIIIQLLTSVLPALETLKKEGEAGRKVMNQYTRYLTVILAAFQAYGIAVGLESQAGVVTEPGFFFRISTVLTLMGGTMFLMWLGEQITSRGIGNGSSLIIFAGIVAAFPSAILNTLELGRQGAISTGVIIGVIIMSIAVIAFIVFMERAQRRVLITYPKRQQGNRVYEGQTSFLPLKLNTSGVIPPIFASSLLLLPTTIANFSQNQGGTGILATVSAYLAHGRPLYMAAYVALIVFFAFFYTAIVFNPVETADNLKKHGGFVPGIRPGERTAQYIDTILMRITVLGAAYLAVICLLPEILISYAALPFYFGGTSLLIVVSVTMDTVAQIHGHLQAHQYEGLIKKAKLRGKRK</sequence>
<dbReference type="KEGG" id="bid:Bind_1374"/>
<keyword evidence="8 10" id="KW-0472">Membrane</keyword>
<dbReference type="Pfam" id="PF00344">
    <property type="entry name" value="SecY"/>
    <property type="match status" value="1"/>
</dbReference>
<keyword evidence="10" id="KW-0997">Cell inner membrane</keyword>
<evidence type="ECO:0000256" key="11">
    <source>
        <dbReference type="RuleBase" id="RU004349"/>
    </source>
</evidence>
<keyword evidence="10" id="KW-1003">Cell membrane</keyword>
<feature type="transmembrane region" description="Helical" evidence="10">
    <location>
        <begin position="187"/>
        <end position="208"/>
    </location>
</feature>
<dbReference type="eggNOG" id="COG0201">
    <property type="taxonomic scope" value="Bacteria"/>
</dbReference>
<reference evidence="13" key="1">
    <citation type="submission" date="2008-03" db="EMBL/GenBank/DDBJ databases">
        <title>Complete sequence of chromosome of Beijerinckia indica subsp. indica ATCC 9039.</title>
        <authorList>
            <consortium name="US DOE Joint Genome Institute"/>
            <person name="Copeland A."/>
            <person name="Lucas S."/>
            <person name="Lapidus A."/>
            <person name="Glavina del Rio T."/>
            <person name="Dalin E."/>
            <person name="Tice H."/>
            <person name="Bruce D."/>
            <person name="Goodwin L."/>
            <person name="Pitluck S."/>
            <person name="LaButti K."/>
            <person name="Schmutz J."/>
            <person name="Larimer F."/>
            <person name="Land M."/>
            <person name="Hauser L."/>
            <person name="Kyrpides N."/>
            <person name="Mikhailova N."/>
            <person name="Dunfield P.F."/>
            <person name="Dedysh S.N."/>
            <person name="Liesack W."/>
            <person name="Saw J.H."/>
            <person name="Alam M."/>
            <person name="Chen Y."/>
            <person name="Murrell J.C."/>
            <person name="Richardson P."/>
        </authorList>
    </citation>
    <scope>NUCLEOTIDE SEQUENCE [LARGE SCALE GENOMIC DNA]</scope>
    <source>
        <strain evidence="13">ATCC 9039 / DSM 1715 / NCIMB 8712</strain>
    </source>
</reference>
<organism evidence="12 13">
    <name type="scientific">Beijerinckia indica subsp. indica (strain ATCC 9039 / DSM 1715 / NCIMB 8712)</name>
    <dbReference type="NCBI Taxonomy" id="395963"/>
    <lineage>
        <taxon>Bacteria</taxon>
        <taxon>Pseudomonadati</taxon>
        <taxon>Pseudomonadota</taxon>
        <taxon>Alphaproteobacteria</taxon>
        <taxon>Hyphomicrobiales</taxon>
        <taxon>Beijerinckiaceae</taxon>
        <taxon>Beijerinckia</taxon>
    </lineage>
</organism>
<comment type="subcellular location">
    <subcellularLocation>
        <location evidence="10">Cell inner membrane</location>
        <topology evidence="10">Multi-pass membrane protein</topology>
    </subcellularLocation>
    <subcellularLocation>
        <location evidence="1">Membrane</location>
        <topology evidence="1">Multi-pass membrane protein</topology>
    </subcellularLocation>
</comment>
<dbReference type="PIRSF" id="PIRSF004557">
    <property type="entry name" value="SecY"/>
    <property type="match status" value="1"/>
</dbReference>
<evidence type="ECO:0000256" key="8">
    <source>
        <dbReference type="ARBA" id="ARBA00023136"/>
    </source>
</evidence>
<evidence type="ECO:0000256" key="9">
    <source>
        <dbReference type="ARBA" id="ARBA00039733"/>
    </source>
</evidence>
<keyword evidence="13" id="KW-1185">Reference proteome</keyword>
<dbReference type="HAMAP" id="MF_01465">
    <property type="entry name" value="SecY"/>
    <property type="match status" value="1"/>
</dbReference>
<dbReference type="STRING" id="395963.Bind_1374"/>
<evidence type="ECO:0000256" key="10">
    <source>
        <dbReference type="HAMAP-Rule" id="MF_01465"/>
    </source>
</evidence>
<keyword evidence="6 10" id="KW-1133">Transmembrane helix</keyword>
<dbReference type="InterPro" id="IPR026593">
    <property type="entry name" value="SecY"/>
</dbReference>
<dbReference type="RefSeq" id="WP_012384371.1">
    <property type="nucleotide sequence ID" value="NC_010581.1"/>
</dbReference>
<evidence type="ECO:0000256" key="2">
    <source>
        <dbReference type="ARBA" id="ARBA00005751"/>
    </source>
</evidence>
<comment type="similarity">
    <text evidence="2 10 11">Belongs to the SecY/SEC61-alpha family.</text>
</comment>
<evidence type="ECO:0000256" key="1">
    <source>
        <dbReference type="ARBA" id="ARBA00004141"/>
    </source>
</evidence>
<name>B2IK82_BEII9</name>
<dbReference type="GO" id="GO:0006605">
    <property type="term" value="P:protein targeting"/>
    <property type="evidence" value="ECO:0007669"/>
    <property type="project" value="UniProtKB-UniRule"/>
</dbReference>
<dbReference type="PROSITE" id="PS00756">
    <property type="entry name" value="SECY_2"/>
    <property type="match status" value="1"/>
</dbReference>
<proteinExistence type="inferred from homology"/>
<dbReference type="GO" id="GO:0065002">
    <property type="term" value="P:intracellular protein transmembrane transport"/>
    <property type="evidence" value="ECO:0007669"/>
    <property type="project" value="UniProtKB-UniRule"/>
</dbReference>
<keyword evidence="7 10" id="KW-0811">Translocation</keyword>
<evidence type="ECO:0000256" key="5">
    <source>
        <dbReference type="ARBA" id="ARBA00022927"/>
    </source>
</evidence>
<dbReference type="NCBIfam" id="TIGR00967">
    <property type="entry name" value="3a0501s007"/>
    <property type="match status" value="1"/>
</dbReference>
<keyword evidence="5 10" id="KW-0653">Protein transport</keyword>
<feature type="transmembrane region" description="Helical" evidence="10">
    <location>
        <begin position="155"/>
        <end position="175"/>
    </location>
</feature>
<dbReference type="OrthoDB" id="9809248at2"/>
<dbReference type="Proteomes" id="UP000001695">
    <property type="component" value="Chromosome"/>
</dbReference>
<evidence type="ECO:0000313" key="12">
    <source>
        <dbReference type="EMBL" id="ACB95014.1"/>
    </source>
</evidence>
<feature type="transmembrane region" description="Helical" evidence="10">
    <location>
        <begin position="370"/>
        <end position="388"/>
    </location>
</feature>
<dbReference type="GO" id="GO:0043952">
    <property type="term" value="P:protein transport by the Sec complex"/>
    <property type="evidence" value="ECO:0007669"/>
    <property type="project" value="UniProtKB-UniRule"/>
</dbReference>
<feature type="transmembrane region" description="Helical" evidence="10">
    <location>
        <begin position="395"/>
        <end position="415"/>
    </location>
</feature>
<accession>B2IK82</accession>
<dbReference type="PANTHER" id="PTHR10906">
    <property type="entry name" value="SECY/SEC61-ALPHA FAMILY MEMBER"/>
    <property type="match status" value="1"/>
</dbReference>
<dbReference type="InterPro" id="IPR002208">
    <property type="entry name" value="SecY/SEC61-alpha"/>
</dbReference>